<organism evidence="1 2">
    <name type="scientific">Pseudomonas antarctica</name>
    <dbReference type="NCBI Taxonomy" id="219572"/>
    <lineage>
        <taxon>Bacteria</taxon>
        <taxon>Pseudomonadati</taxon>
        <taxon>Pseudomonadota</taxon>
        <taxon>Gammaproteobacteria</taxon>
        <taxon>Pseudomonadales</taxon>
        <taxon>Pseudomonadaceae</taxon>
        <taxon>Pseudomonas</taxon>
    </lineage>
</organism>
<gene>
    <name evidence="1" type="ORF">A7J50_1170</name>
</gene>
<dbReference type="KEGG" id="panr:A7J50_1170"/>
<proteinExistence type="predicted"/>
<evidence type="ECO:0000313" key="1">
    <source>
        <dbReference type="EMBL" id="ANF84609.1"/>
    </source>
</evidence>
<dbReference type="EMBL" id="CP015600">
    <property type="protein sequence ID" value="ANF84609.1"/>
    <property type="molecule type" value="Genomic_DNA"/>
</dbReference>
<dbReference type="Proteomes" id="UP000077829">
    <property type="component" value="Chromosome"/>
</dbReference>
<dbReference type="RefSeq" id="WP_064450946.1">
    <property type="nucleotide sequence ID" value="NZ_CP015600.1"/>
</dbReference>
<name>A0A172YXV9_9PSED</name>
<dbReference type="STRING" id="219572.A7J50_1170"/>
<dbReference type="AlphaFoldDB" id="A0A172YXV9"/>
<accession>A0A172YXV9</accession>
<evidence type="ECO:0000313" key="2">
    <source>
        <dbReference type="Proteomes" id="UP000077829"/>
    </source>
</evidence>
<dbReference type="PATRIC" id="fig|219572.3.peg.1190"/>
<reference evidence="1 2" key="1">
    <citation type="submission" date="2016-05" db="EMBL/GenBank/DDBJ databases">
        <title>Complete genome sequence of Pseudomonas antarctica PAMC 27494.</title>
        <authorList>
            <person name="Lee J."/>
        </authorList>
    </citation>
    <scope>NUCLEOTIDE SEQUENCE [LARGE SCALE GENOMIC DNA]</scope>
    <source>
        <strain evidence="1 2">PAMC 27494</strain>
    </source>
</reference>
<protein>
    <submittedName>
        <fullName evidence="1">Uncharacterized protein</fullName>
    </submittedName>
</protein>
<sequence length="272" mass="29913">MSAIETKAQVLPPPERITVVLRAQEGETLEQVLPFVQLGAPVSIGRGLAVIAGASDEDLQMVLGKERDERFMDIERLESALEVDKHLAMAAPVMANLLKRIDVKVGGLMAVAGHGMAPSEEMWSEAEDALAEIELVLNLSQGKPYAPSHLIDEVPLEKFKDHLEKYLPESLAGAVQAESTTQIPGSFTTSVPTAFNATNVAVSEPFNIDDHVLMAANARRYEWLRDRDRVTDFDTDLCVARDDTVYFGHDLDKNVDDAMRLAHLEELHPCAD</sequence>